<reference evidence="3" key="4">
    <citation type="submission" date="2025-05" db="UniProtKB">
        <authorList>
            <consortium name="EnsemblFungi"/>
        </authorList>
    </citation>
    <scope>IDENTIFICATION</scope>
    <source>
        <strain evidence="3">isolate 1-1 / race 1 (BBBD)</strain>
    </source>
</reference>
<feature type="region of interest" description="Disordered" evidence="1">
    <location>
        <begin position="201"/>
        <end position="261"/>
    </location>
</feature>
<sequence>MVPLPSPYIPTSTTAPHLSPHHAPPTRNCHGDATDTTPAHFPGETPPKTAPRHALLGARRERQALPPPGLVHSLRRTHLARVLPAQACPVSGRGGMSRCRDWSAGGGAVSLQKSAGAYGGGTVYGSAYGGSATLDCQPLVYPPSHSSFNPYHSFASLVEPTPAYPLLAEQQPALGEFRSFSMPPAKQQAYQHATNFAPSAAGASQAASQQQYTETDGYGQPAWQTGLHASASKPSVLFPASSDTNGAGPLGWPSSTRWKPS</sequence>
<organism evidence="2">
    <name type="scientific">Puccinia triticina (isolate 1-1 / race 1 (BBBD))</name>
    <name type="common">Brown leaf rust fungus</name>
    <dbReference type="NCBI Taxonomy" id="630390"/>
    <lineage>
        <taxon>Eukaryota</taxon>
        <taxon>Fungi</taxon>
        <taxon>Dikarya</taxon>
        <taxon>Basidiomycota</taxon>
        <taxon>Pucciniomycotina</taxon>
        <taxon>Pucciniomycetes</taxon>
        <taxon>Pucciniales</taxon>
        <taxon>Pucciniaceae</taxon>
        <taxon>Puccinia</taxon>
    </lineage>
</organism>
<dbReference type="VEuPathDB" id="FungiDB:PTTG_30748"/>
<feature type="compositionally biased region" description="Low complexity" evidence="1">
    <location>
        <begin position="201"/>
        <end position="211"/>
    </location>
</feature>
<protein>
    <submittedName>
        <fullName evidence="2 3">Uncharacterized protein</fullName>
    </submittedName>
</protein>
<reference evidence="2" key="1">
    <citation type="submission" date="2009-11" db="EMBL/GenBank/DDBJ databases">
        <authorList>
            <consortium name="The Broad Institute Genome Sequencing Platform"/>
            <person name="Ward D."/>
            <person name="Feldgarden M."/>
            <person name="Earl A."/>
            <person name="Young S.K."/>
            <person name="Zeng Q."/>
            <person name="Koehrsen M."/>
            <person name="Alvarado L."/>
            <person name="Berlin A."/>
            <person name="Bochicchio J."/>
            <person name="Borenstein D."/>
            <person name="Chapman S.B."/>
            <person name="Chen Z."/>
            <person name="Engels R."/>
            <person name="Freedman E."/>
            <person name="Gellesch M."/>
            <person name="Goldberg J."/>
            <person name="Griggs A."/>
            <person name="Gujja S."/>
            <person name="Heilman E."/>
            <person name="Heiman D."/>
            <person name="Hepburn T."/>
            <person name="Howarth C."/>
            <person name="Jen D."/>
            <person name="Larson L."/>
            <person name="Lewis B."/>
            <person name="Mehta T."/>
            <person name="Park D."/>
            <person name="Pearson M."/>
            <person name="Roberts A."/>
            <person name="Saif S."/>
            <person name="Shea T."/>
            <person name="Shenoy N."/>
            <person name="Sisk P."/>
            <person name="Stolte C."/>
            <person name="Sykes S."/>
            <person name="Thomson T."/>
            <person name="Walk T."/>
            <person name="White J."/>
            <person name="Yandava C."/>
            <person name="Izard J."/>
            <person name="Baranova O.V."/>
            <person name="Blanton J.M."/>
            <person name="Tanner A.C."/>
            <person name="Dewhirst F.E."/>
            <person name="Haas B."/>
            <person name="Nusbaum C."/>
            <person name="Birren B."/>
        </authorList>
    </citation>
    <scope>NUCLEOTIDE SEQUENCE [LARGE SCALE GENOMIC DNA]</scope>
    <source>
        <strain evidence="2">1-1 BBBD Race 1</strain>
    </source>
</reference>
<evidence type="ECO:0000256" key="1">
    <source>
        <dbReference type="SAM" id="MobiDB-lite"/>
    </source>
</evidence>
<accession>A0A180FXY3</accession>
<reference evidence="2" key="2">
    <citation type="submission" date="2016-05" db="EMBL/GenBank/DDBJ databases">
        <title>Comparative analysis highlights variable genome content of wheat rusts and divergence of the mating loci.</title>
        <authorList>
            <person name="Cuomo C.A."/>
            <person name="Bakkeren G."/>
            <person name="Szabo L."/>
            <person name="Khalil H."/>
            <person name="Joly D."/>
            <person name="Goldberg J."/>
            <person name="Young S."/>
            <person name="Zeng Q."/>
            <person name="Fellers J."/>
        </authorList>
    </citation>
    <scope>NUCLEOTIDE SEQUENCE [LARGE SCALE GENOMIC DNA]</scope>
    <source>
        <strain evidence="2">1-1 BBBD Race 1</strain>
    </source>
</reference>
<dbReference type="AlphaFoldDB" id="A0A180FXY3"/>
<dbReference type="EnsemblFungi" id="PTTG_30748-t43_1">
    <property type="protein sequence ID" value="PTTG_30748-t43_1-p1"/>
    <property type="gene ID" value="PTTG_30748"/>
</dbReference>
<feature type="region of interest" description="Disordered" evidence="1">
    <location>
        <begin position="1"/>
        <end position="51"/>
    </location>
</feature>
<evidence type="ECO:0000313" key="2">
    <source>
        <dbReference type="EMBL" id="OAV85152.1"/>
    </source>
</evidence>
<proteinExistence type="predicted"/>
<reference evidence="3 4" key="3">
    <citation type="journal article" date="2017" name="G3 (Bethesda)">
        <title>Comparative analysis highlights variable genome content of wheat rusts and divergence of the mating loci.</title>
        <authorList>
            <person name="Cuomo C.A."/>
            <person name="Bakkeren G."/>
            <person name="Khalil H.B."/>
            <person name="Panwar V."/>
            <person name="Joly D."/>
            <person name="Linning R."/>
            <person name="Sakthikumar S."/>
            <person name="Song X."/>
            <person name="Adiconis X."/>
            <person name="Fan L."/>
            <person name="Goldberg J.M."/>
            <person name="Levin J.Z."/>
            <person name="Young S."/>
            <person name="Zeng Q."/>
            <person name="Anikster Y."/>
            <person name="Bruce M."/>
            <person name="Wang M."/>
            <person name="Yin C."/>
            <person name="McCallum B."/>
            <person name="Szabo L.J."/>
            <person name="Hulbert S."/>
            <person name="Chen X."/>
            <person name="Fellers J.P."/>
        </authorList>
    </citation>
    <scope>NUCLEOTIDE SEQUENCE</scope>
    <source>
        <strain evidence="4">Isolate 1-1 / race 1 (BBBD)</strain>
        <strain evidence="3">isolate 1-1 / race 1 (BBBD)</strain>
    </source>
</reference>
<keyword evidence="4" id="KW-1185">Reference proteome</keyword>
<dbReference type="Proteomes" id="UP000005240">
    <property type="component" value="Unassembled WGS sequence"/>
</dbReference>
<name>A0A180FXY3_PUCT1</name>
<dbReference type="EMBL" id="ADAS02006457">
    <property type="protein sequence ID" value="OAV85152.1"/>
    <property type="molecule type" value="Genomic_DNA"/>
</dbReference>
<evidence type="ECO:0000313" key="4">
    <source>
        <dbReference type="Proteomes" id="UP000005240"/>
    </source>
</evidence>
<gene>
    <name evidence="2" type="ORF">PTTG_30748</name>
</gene>
<evidence type="ECO:0000313" key="3">
    <source>
        <dbReference type="EnsemblFungi" id="PTTG_30748-t43_1-p1"/>
    </source>
</evidence>